<dbReference type="RefSeq" id="WP_209841417.1">
    <property type="nucleotide sequence ID" value="NZ_JAGGJP010000010.1"/>
</dbReference>
<protein>
    <submittedName>
        <fullName evidence="1">N-formylglutamate amidohydrolase</fullName>
    </submittedName>
</protein>
<dbReference type="SUPFAM" id="SSF53187">
    <property type="entry name" value="Zn-dependent exopeptidases"/>
    <property type="match status" value="1"/>
</dbReference>
<reference evidence="2" key="1">
    <citation type="journal article" date="2019" name="Int. J. Syst. Evol. Microbiol.">
        <title>The Global Catalogue of Microorganisms (GCM) 10K type strain sequencing project: providing services to taxonomists for standard genome sequencing and annotation.</title>
        <authorList>
            <consortium name="The Broad Institute Genomics Platform"/>
            <consortium name="The Broad Institute Genome Sequencing Center for Infectious Disease"/>
            <person name="Wu L."/>
            <person name="Ma J."/>
        </authorList>
    </citation>
    <scope>NUCLEOTIDE SEQUENCE [LARGE SCALE GENOMIC DNA]</scope>
    <source>
        <strain evidence="2">KACC 11588</strain>
    </source>
</reference>
<organism evidence="1 2">
    <name type="scientific">Rubellimicrobium aerolatum</name>
    <dbReference type="NCBI Taxonomy" id="490979"/>
    <lineage>
        <taxon>Bacteria</taxon>
        <taxon>Pseudomonadati</taxon>
        <taxon>Pseudomonadota</taxon>
        <taxon>Alphaproteobacteria</taxon>
        <taxon>Rhodobacterales</taxon>
        <taxon>Roseobacteraceae</taxon>
        <taxon>Rubellimicrobium</taxon>
    </lineage>
</organism>
<evidence type="ECO:0000313" key="2">
    <source>
        <dbReference type="Proteomes" id="UP001596056"/>
    </source>
</evidence>
<evidence type="ECO:0000313" key="1">
    <source>
        <dbReference type="EMBL" id="MFC5566730.1"/>
    </source>
</evidence>
<dbReference type="Gene3D" id="3.40.630.40">
    <property type="entry name" value="Zn-dependent exopeptidases"/>
    <property type="match status" value="1"/>
</dbReference>
<proteinExistence type="predicted"/>
<dbReference type="Proteomes" id="UP001596056">
    <property type="component" value="Unassembled WGS sequence"/>
</dbReference>
<comment type="caution">
    <text evidence="1">The sequence shown here is derived from an EMBL/GenBank/DDBJ whole genome shotgun (WGS) entry which is preliminary data.</text>
</comment>
<dbReference type="InterPro" id="IPR007709">
    <property type="entry name" value="N-FG_amidohydro"/>
</dbReference>
<dbReference type="EMBL" id="JBHSNA010000007">
    <property type="protein sequence ID" value="MFC5566730.1"/>
    <property type="molecule type" value="Genomic_DNA"/>
</dbReference>
<accession>A0ABW0SCU3</accession>
<dbReference type="PIRSF" id="PIRSF029730">
    <property type="entry name" value="UCP029730"/>
    <property type="match status" value="1"/>
</dbReference>
<dbReference type="InterPro" id="IPR011227">
    <property type="entry name" value="UCP029730"/>
</dbReference>
<dbReference type="Pfam" id="PF05013">
    <property type="entry name" value="FGase"/>
    <property type="match status" value="1"/>
</dbReference>
<keyword evidence="2" id="KW-1185">Reference proteome</keyword>
<name>A0ABW0SCU3_9RHOB</name>
<gene>
    <name evidence="1" type="ORF">ACFPOC_09935</name>
</gene>
<sequence>MTPPLPALAHPAYEIMNPEAPGPWVVTCDHASNAVPDWVAGGDLGLPAWDMARHIAYDVGAAGLTRALARHLGSPAILARFSRLVIDPNRGEDDPTLLMRLYDGSVIPANRRLSPGDVAARLDRLYRPYHAALEALARGRGHERGRPAILAIHSFTPQLKGRPPRPWQVGVLHSHLDQRLARPLLERLGREADLCVGDNEPYSGHLPGDSIDRHALKHGRLNALVEVRNDLIGTPEDQEAWAARLAPILAAALDEATARPTSRPEAWRTAHG</sequence>